<comment type="caution">
    <text evidence="4">The sequence shown here is derived from an EMBL/GenBank/DDBJ whole genome shotgun (WGS) entry which is preliminary data.</text>
</comment>
<gene>
    <name evidence="4" type="ORF">GCM10007913_14000</name>
</gene>
<feature type="domain" description="Flavin reductase like" evidence="3">
    <location>
        <begin position="28"/>
        <end position="175"/>
    </location>
</feature>
<dbReference type="InterPro" id="IPR002563">
    <property type="entry name" value="Flavin_Rdtase-like_dom"/>
</dbReference>
<dbReference type="InterPro" id="IPR050268">
    <property type="entry name" value="NADH-dep_flavin_reductase"/>
</dbReference>
<sequence>MSLLDLAHFAPSQEQELEVDVGQFKDSMRHLAGAVSVITVGRGEDRTGFTATSVSSLSIEPPSILVSLNRSSSSWPVLQRHGSFAVNVLAHDQRHVADRFAGRGGIKGVERYLGAEWTELVTGTSALSDALTVLDCELDEAIDRHSHSILIGRVRAITVRGEAQPLLYWHGAYRHITAPLEV</sequence>
<keyword evidence="2" id="KW-0560">Oxidoreductase</keyword>
<protein>
    <submittedName>
        <fullName evidence="4">Oxidoreductase</fullName>
    </submittedName>
</protein>
<evidence type="ECO:0000313" key="4">
    <source>
        <dbReference type="EMBL" id="GLQ09468.1"/>
    </source>
</evidence>
<evidence type="ECO:0000256" key="1">
    <source>
        <dbReference type="ARBA" id="ARBA00008898"/>
    </source>
</evidence>
<dbReference type="PANTHER" id="PTHR30466:SF11">
    <property type="entry name" value="FLAVIN-DEPENDENT MONOOXYGENASE, REDUCTASE SUBUNIT HSAB"/>
    <property type="match status" value="1"/>
</dbReference>
<dbReference type="Gene3D" id="2.30.110.10">
    <property type="entry name" value="Electron Transport, Fmn-binding Protein, Chain A"/>
    <property type="match status" value="1"/>
</dbReference>
<dbReference type="SUPFAM" id="SSF50475">
    <property type="entry name" value="FMN-binding split barrel"/>
    <property type="match status" value="1"/>
</dbReference>
<dbReference type="InterPro" id="IPR012349">
    <property type="entry name" value="Split_barrel_FMN-bd"/>
</dbReference>
<dbReference type="SMART" id="SM00903">
    <property type="entry name" value="Flavin_Reduct"/>
    <property type="match status" value="1"/>
</dbReference>
<name>A0ABQ5UE45_9HYPH</name>
<reference evidence="4" key="2">
    <citation type="submission" date="2023-01" db="EMBL/GenBank/DDBJ databases">
        <title>Draft genome sequence of Devosia yakushimensis strain NBRC 103855.</title>
        <authorList>
            <person name="Sun Q."/>
            <person name="Mori K."/>
        </authorList>
    </citation>
    <scope>NUCLEOTIDE SEQUENCE</scope>
    <source>
        <strain evidence="4">NBRC 103855</strain>
    </source>
</reference>
<evidence type="ECO:0000256" key="2">
    <source>
        <dbReference type="ARBA" id="ARBA00023002"/>
    </source>
</evidence>
<dbReference type="Proteomes" id="UP001161406">
    <property type="component" value="Unassembled WGS sequence"/>
</dbReference>
<evidence type="ECO:0000313" key="5">
    <source>
        <dbReference type="Proteomes" id="UP001161406"/>
    </source>
</evidence>
<dbReference type="EMBL" id="BSNG01000001">
    <property type="protein sequence ID" value="GLQ09468.1"/>
    <property type="molecule type" value="Genomic_DNA"/>
</dbReference>
<dbReference type="RefSeq" id="WP_370461184.1">
    <property type="nucleotide sequence ID" value="NZ_BSNG01000001.1"/>
</dbReference>
<evidence type="ECO:0000259" key="3">
    <source>
        <dbReference type="SMART" id="SM00903"/>
    </source>
</evidence>
<comment type="similarity">
    <text evidence="1">Belongs to the non-flavoprotein flavin reductase family.</text>
</comment>
<accession>A0ABQ5UE45</accession>
<dbReference type="PANTHER" id="PTHR30466">
    <property type="entry name" value="FLAVIN REDUCTASE"/>
    <property type="match status" value="1"/>
</dbReference>
<organism evidence="4 5">
    <name type="scientific">Devosia yakushimensis</name>
    <dbReference type="NCBI Taxonomy" id="470028"/>
    <lineage>
        <taxon>Bacteria</taxon>
        <taxon>Pseudomonadati</taxon>
        <taxon>Pseudomonadota</taxon>
        <taxon>Alphaproteobacteria</taxon>
        <taxon>Hyphomicrobiales</taxon>
        <taxon>Devosiaceae</taxon>
        <taxon>Devosia</taxon>
    </lineage>
</organism>
<reference evidence="4" key="1">
    <citation type="journal article" date="2014" name="Int. J. Syst. Evol. Microbiol.">
        <title>Complete genome of a new Firmicutes species belonging to the dominant human colonic microbiota ('Ruminococcus bicirculans') reveals two chromosomes and a selective capacity to utilize plant glucans.</title>
        <authorList>
            <consortium name="NISC Comparative Sequencing Program"/>
            <person name="Wegmann U."/>
            <person name="Louis P."/>
            <person name="Goesmann A."/>
            <person name="Henrissat B."/>
            <person name="Duncan S.H."/>
            <person name="Flint H.J."/>
        </authorList>
    </citation>
    <scope>NUCLEOTIDE SEQUENCE</scope>
    <source>
        <strain evidence="4">NBRC 103855</strain>
    </source>
</reference>
<dbReference type="Pfam" id="PF01613">
    <property type="entry name" value="Flavin_Reduct"/>
    <property type="match status" value="1"/>
</dbReference>
<proteinExistence type="inferred from homology"/>
<keyword evidence="5" id="KW-1185">Reference proteome</keyword>